<dbReference type="EC" id="2.3.1.225" evidence="7"/>
<evidence type="ECO:0000313" key="10">
    <source>
        <dbReference type="Proteomes" id="UP001208570"/>
    </source>
</evidence>
<dbReference type="PANTHER" id="PTHR12246">
    <property type="entry name" value="PALMITOYLTRANSFERASE ZDHHC16"/>
    <property type="match status" value="1"/>
</dbReference>
<keyword evidence="5 7" id="KW-0472">Membrane</keyword>
<feature type="transmembrane region" description="Helical" evidence="7">
    <location>
        <begin position="55"/>
        <end position="78"/>
    </location>
</feature>
<comment type="domain">
    <text evidence="7">The DHHC domain is required for palmitoyltransferase activity.</text>
</comment>
<feature type="transmembrane region" description="Helical" evidence="7">
    <location>
        <begin position="21"/>
        <end position="43"/>
    </location>
</feature>
<dbReference type="GO" id="GO:0019706">
    <property type="term" value="F:protein-cysteine S-palmitoyltransferase activity"/>
    <property type="evidence" value="ECO:0007669"/>
    <property type="project" value="UniProtKB-EC"/>
</dbReference>
<dbReference type="GO" id="GO:0016020">
    <property type="term" value="C:membrane"/>
    <property type="evidence" value="ECO:0007669"/>
    <property type="project" value="UniProtKB-SubCell"/>
</dbReference>
<dbReference type="EMBL" id="JAODUP010000174">
    <property type="protein sequence ID" value="KAK2158257.1"/>
    <property type="molecule type" value="Genomic_DNA"/>
</dbReference>
<evidence type="ECO:0000256" key="7">
    <source>
        <dbReference type="RuleBase" id="RU079119"/>
    </source>
</evidence>
<keyword evidence="2 7" id="KW-0808">Transferase</keyword>
<dbReference type="Pfam" id="PF01529">
    <property type="entry name" value="DHHC"/>
    <property type="match status" value="1"/>
</dbReference>
<accession>A0AAD9N5X4</accession>
<dbReference type="InterPro" id="IPR039859">
    <property type="entry name" value="PFA4/ZDH16/20/ERF2-like"/>
</dbReference>
<keyword evidence="4 7" id="KW-1133">Transmembrane helix</keyword>
<dbReference type="Proteomes" id="UP001208570">
    <property type="component" value="Unassembled WGS sequence"/>
</dbReference>
<name>A0AAD9N5X4_9ANNE</name>
<dbReference type="InterPro" id="IPR001594">
    <property type="entry name" value="Palmitoyltrfase_DHHC"/>
</dbReference>
<evidence type="ECO:0000256" key="6">
    <source>
        <dbReference type="ARBA" id="ARBA00023315"/>
    </source>
</evidence>
<sequence length="357" mass="41111">MESVGKSKRNRKPSALERLNNVAIFWFWFTMLAVYYAGVVEVLPALYTRYASLLWLNRIFCTFVFVQMAMNWACVRYVRSHFRPEEHREYIESHAEEIAADGCEINLNNLIRNPDEEGCTIPRRSLKCPDGAVPAGFASNTLYVIALPPEEAGRGHSGESRHVVYPYWSWKPCVICHVVRPPRAHHCPICNVCVLKRDHHCFFTGSCVGLRNQRHFVVFSFWSAVITSYCLVHSIGYLNRHFLVRDSVADLVLPVAVFRAMLGYVSYADVVLVALLYSVTWFLMTSLGFLYEQCRIISRGITSFELDNNMKVVNTCSLSQNISAVFGDKWWLNFIFPACRLFPEMENGVTWRHVKIR</sequence>
<comment type="subcellular location">
    <subcellularLocation>
        <location evidence="1">Membrane</location>
        <topology evidence="1">Multi-pass membrane protein</topology>
    </subcellularLocation>
</comment>
<evidence type="ECO:0000256" key="5">
    <source>
        <dbReference type="ARBA" id="ARBA00023136"/>
    </source>
</evidence>
<feature type="transmembrane region" description="Helical" evidence="7">
    <location>
        <begin position="216"/>
        <end position="238"/>
    </location>
</feature>
<organism evidence="9 10">
    <name type="scientific">Paralvinella palmiformis</name>
    <dbReference type="NCBI Taxonomy" id="53620"/>
    <lineage>
        <taxon>Eukaryota</taxon>
        <taxon>Metazoa</taxon>
        <taxon>Spiralia</taxon>
        <taxon>Lophotrochozoa</taxon>
        <taxon>Annelida</taxon>
        <taxon>Polychaeta</taxon>
        <taxon>Sedentaria</taxon>
        <taxon>Canalipalpata</taxon>
        <taxon>Terebellida</taxon>
        <taxon>Terebelliformia</taxon>
        <taxon>Alvinellidae</taxon>
        <taxon>Paralvinella</taxon>
    </lineage>
</organism>
<keyword evidence="3 7" id="KW-0812">Transmembrane</keyword>
<evidence type="ECO:0000256" key="1">
    <source>
        <dbReference type="ARBA" id="ARBA00004141"/>
    </source>
</evidence>
<comment type="similarity">
    <text evidence="7">Belongs to the DHHC palmitoyltransferase family.</text>
</comment>
<evidence type="ECO:0000256" key="3">
    <source>
        <dbReference type="ARBA" id="ARBA00022692"/>
    </source>
</evidence>
<comment type="catalytic activity">
    <reaction evidence="7">
        <text>L-cysteinyl-[protein] + hexadecanoyl-CoA = S-hexadecanoyl-L-cysteinyl-[protein] + CoA</text>
        <dbReference type="Rhea" id="RHEA:36683"/>
        <dbReference type="Rhea" id="RHEA-COMP:10131"/>
        <dbReference type="Rhea" id="RHEA-COMP:11032"/>
        <dbReference type="ChEBI" id="CHEBI:29950"/>
        <dbReference type="ChEBI" id="CHEBI:57287"/>
        <dbReference type="ChEBI" id="CHEBI:57379"/>
        <dbReference type="ChEBI" id="CHEBI:74151"/>
        <dbReference type="EC" id="2.3.1.225"/>
    </reaction>
</comment>
<feature type="domain" description="Palmitoyltransferase DHHC" evidence="8">
    <location>
        <begin position="171"/>
        <end position="306"/>
    </location>
</feature>
<reference evidence="9" key="1">
    <citation type="journal article" date="2023" name="Mol. Biol. Evol.">
        <title>Third-Generation Sequencing Reveals the Adaptive Role of the Epigenome in Three Deep-Sea Polychaetes.</title>
        <authorList>
            <person name="Perez M."/>
            <person name="Aroh O."/>
            <person name="Sun Y."/>
            <person name="Lan Y."/>
            <person name="Juniper S.K."/>
            <person name="Young C.R."/>
            <person name="Angers B."/>
            <person name="Qian P.Y."/>
        </authorList>
    </citation>
    <scope>NUCLEOTIDE SEQUENCE</scope>
    <source>
        <strain evidence="9">P08H-3</strain>
    </source>
</reference>
<feature type="transmembrane region" description="Helical" evidence="7">
    <location>
        <begin position="270"/>
        <end position="291"/>
    </location>
</feature>
<dbReference type="AlphaFoldDB" id="A0AAD9N5X4"/>
<protein>
    <recommendedName>
        <fullName evidence="7">Palmitoyltransferase</fullName>
        <ecNumber evidence="7">2.3.1.225</ecNumber>
    </recommendedName>
</protein>
<dbReference type="PROSITE" id="PS50216">
    <property type="entry name" value="DHHC"/>
    <property type="match status" value="1"/>
</dbReference>
<evidence type="ECO:0000256" key="2">
    <source>
        <dbReference type="ARBA" id="ARBA00022679"/>
    </source>
</evidence>
<keyword evidence="10" id="KW-1185">Reference proteome</keyword>
<comment type="caution">
    <text evidence="9">The sequence shown here is derived from an EMBL/GenBank/DDBJ whole genome shotgun (WGS) entry which is preliminary data.</text>
</comment>
<gene>
    <name evidence="9" type="ORF">LSH36_174g08027</name>
</gene>
<keyword evidence="6 7" id="KW-0012">Acyltransferase</keyword>
<evidence type="ECO:0000313" key="9">
    <source>
        <dbReference type="EMBL" id="KAK2158257.1"/>
    </source>
</evidence>
<proteinExistence type="inferred from homology"/>
<evidence type="ECO:0000259" key="8">
    <source>
        <dbReference type="Pfam" id="PF01529"/>
    </source>
</evidence>
<evidence type="ECO:0000256" key="4">
    <source>
        <dbReference type="ARBA" id="ARBA00022989"/>
    </source>
</evidence>